<gene>
    <name evidence="3" type="ORF">GCM10017083_38130</name>
</gene>
<dbReference type="PROSITE" id="PS50112">
    <property type="entry name" value="PAS"/>
    <property type="match status" value="2"/>
</dbReference>
<proteinExistence type="predicted"/>
<dbReference type="PANTHER" id="PTHR43155:SF2">
    <property type="entry name" value="CYCLIC DI-GMP PHOSPHODIESTERASE PA4108"/>
    <property type="match status" value="1"/>
</dbReference>
<dbReference type="Pfam" id="PF00989">
    <property type="entry name" value="PAS"/>
    <property type="match status" value="1"/>
</dbReference>
<protein>
    <recommendedName>
        <fullName evidence="5">PAS domain S-box protein</fullName>
    </recommendedName>
</protein>
<evidence type="ECO:0000259" key="2">
    <source>
        <dbReference type="PROSITE" id="PS51832"/>
    </source>
</evidence>
<organism evidence="3 4">
    <name type="scientific">Thalassobaculum fulvum</name>
    <dbReference type="NCBI Taxonomy" id="1633335"/>
    <lineage>
        <taxon>Bacteria</taxon>
        <taxon>Pseudomonadati</taxon>
        <taxon>Pseudomonadota</taxon>
        <taxon>Alphaproteobacteria</taxon>
        <taxon>Rhodospirillales</taxon>
        <taxon>Thalassobaculaceae</taxon>
        <taxon>Thalassobaculum</taxon>
    </lineage>
</organism>
<dbReference type="GO" id="GO:0008081">
    <property type="term" value="F:phosphoric diester hydrolase activity"/>
    <property type="evidence" value="ECO:0007669"/>
    <property type="project" value="UniProtKB-ARBA"/>
</dbReference>
<dbReference type="NCBIfam" id="TIGR00229">
    <property type="entry name" value="sensory_box"/>
    <property type="match status" value="2"/>
</dbReference>
<dbReference type="GO" id="GO:0006355">
    <property type="term" value="P:regulation of DNA-templated transcription"/>
    <property type="evidence" value="ECO:0007669"/>
    <property type="project" value="InterPro"/>
</dbReference>
<dbReference type="SMART" id="SM00091">
    <property type="entry name" value="PAS"/>
    <property type="match status" value="2"/>
</dbReference>
<dbReference type="InterPro" id="IPR035965">
    <property type="entry name" value="PAS-like_dom_sf"/>
</dbReference>
<reference evidence="3" key="2">
    <citation type="submission" date="2020-09" db="EMBL/GenBank/DDBJ databases">
        <authorList>
            <person name="Sun Q."/>
            <person name="Kim S."/>
        </authorList>
    </citation>
    <scope>NUCLEOTIDE SEQUENCE</scope>
    <source>
        <strain evidence="3">KCTC 42651</strain>
    </source>
</reference>
<feature type="domain" description="PAS" evidence="1">
    <location>
        <begin position="142"/>
        <end position="185"/>
    </location>
</feature>
<dbReference type="Pfam" id="PF13487">
    <property type="entry name" value="HD_5"/>
    <property type="match status" value="1"/>
</dbReference>
<evidence type="ECO:0008006" key="5">
    <source>
        <dbReference type="Google" id="ProtNLM"/>
    </source>
</evidence>
<dbReference type="SMART" id="SM00471">
    <property type="entry name" value="HDc"/>
    <property type="match status" value="1"/>
</dbReference>
<dbReference type="SUPFAM" id="SSF109604">
    <property type="entry name" value="HD-domain/PDEase-like"/>
    <property type="match status" value="1"/>
</dbReference>
<keyword evidence="4" id="KW-1185">Reference proteome</keyword>
<reference evidence="3" key="1">
    <citation type="journal article" date="2014" name="Int. J. Syst. Evol. Microbiol.">
        <title>Complete genome sequence of Corynebacterium casei LMG S-19264T (=DSM 44701T), isolated from a smear-ripened cheese.</title>
        <authorList>
            <consortium name="US DOE Joint Genome Institute (JGI-PGF)"/>
            <person name="Walter F."/>
            <person name="Albersmeier A."/>
            <person name="Kalinowski J."/>
            <person name="Ruckert C."/>
        </authorList>
    </citation>
    <scope>NUCLEOTIDE SEQUENCE</scope>
    <source>
        <strain evidence="3">KCTC 42651</strain>
    </source>
</reference>
<dbReference type="AlphaFoldDB" id="A0A919CSA3"/>
<dbReference type="InterPro" id="IPR013656">
    <property type="entry name" value="PAS_4"/>
</dbReference>
<feature type="domain" description="HD-GYP" evidence="2">
    <location>
        <begin position="258"/>
        <end position="453"/>
    </location>
</feature>
<evidence type="ECO:0000313" key="3">
    <source>
        <dbReference type="EMBL" id="GHD57114.1"/>
    </source>
</evidence>
<dbReference type="InterPro" id="IPR006675">
    <property type="entry name" value="HDIG_dom"/>
</dbReference>
<dbReference type="InterPro" id="IPR000014">
    <property type="entry name" value="PAS"/>
</dbReference>
<dbReference type="RefSeq" id="WP_189992580.1">
    <property type="nucleotide sequence ID" value="NZ_BMZS01000009.1"/>
</dbReference>
<dbReference type="SUPFAM" id="SSF55785">
    <property type="entry name" value="PYP-like sensor domain (PAS domain)"/>
    <property type="match status" value="2"/>
</dbReference>
<dbReference type="InterPro" id="IPR013767">
    <property type="entry name" value="PAS_fold"/>
</dbReference>
<dbReference type="PROSITE" id="PS51832">
    <property type="entry name" value="HD_GYP"/>
    <property type="match status" value="1"/>
</dbReference>
<dbReference type="Gene3D" id="1.10.3210.10">
    <property type="entry name" value="Hypothetical protein af1432"/>
    <property type="match status" value="1"/>
</dbReference>
<name>A0A919CSA3_9PROT</name>
<dbReference type="CDD" id="cd00130">
    <property type="entry name" value="PAS"/>
    <property type="match status" value="1"/>
</dbReference>
<evidence type="ECO:0000313" key="4">
    <source>
        <dbReference type="Proteomes" id="UP000630353"/>
    </source>
</evidence>
<dbReference type="Gene3D" id="3.30.450.20">
    <property type="entry name" value="PAS domain"/>
    <property type="match status" value="2"/>
</dbReference>
<dbReference type="CDD" id="cd00077">
    <property type="entry name" value="HDc"/>
    <property type="match status" value="1"/>
</dbReference>
<dbReference type="InterPro" id="IPR003607">
    <property type="entry name" value="HD/PDEase_dom"/>
</dbReference>
<dbReference type="EMBL" id="BMZS01000009">
    <property type="protein sequence ID" value="GHD57114.1"/>
    <property type="molecule type" value="Genomic_DNA"/>
</dbReference>
<accession>A0A919CSA3</accession>
<comment type="caution">
    <text evidence="3">The sequence shown here is derived from an EMBL/GenBank/DDBJ whole genome shotgun (WGS) entry which is preliminary data.</text>
</comment>
<dbReference type="PANTHER" id="PTHR43155">
    <property type="entry name" value="CYCLIC DI-GMP PHOSPHODIESTERASE PA4108-RELATED"/>
    <property type="match status" value="1"/>
</dbReference>
<dbReference type="Proteomes" id="UP000630353">
    <property type="component" value="Unassembled WGS sequence"/>
</dbReference>
<dbReference type="Pfam" id="PF08448">
    <property type="entry name" value="PAS_4"/>
    <property type="match status" value="1"/>
</dbReference>
<evidence type="ECO:0000259" key="1">
    <source>
        <dbReference type="PROSITE" id="PS50112"/>
    </source>
</evidence>
<sequence>MIQGPIVTSPELGQALNPGPHDTVLEMLPMPAFIKNADLVFTHANPAYCDLVGLDRERIVGARTADISPLDAVWHEETDRRLLSAGGVTTYEMNIRHPGHPPMRGEIFKIRLDDSDGGIVGILGVIVDRSGQFAAEQRLLETETIHRLVVDSITDAVFLLDEGGWILFAGPAVTEIFGVGPLEALAGGTLDAMMGGGAGNLLDLPRDRATRGIERRVERPDGRTREILVDVKPIEIGAGRWLVTCHDVTERNDGLRRLKESMVQTVQALCTTVEQRDPYVTGHQDRVADLAVAIGRHMGLDEDRIEGLRLGAIVHDIGKINVPIQILSKPGKLSAAEFDIIRTHSETGYQILKDVDFPWPIARMVREHHEGVDGSGYPLGLTGDQLLLESRIISVADVLEAVTSHRPYRPGLGLEHGLQVLREMRGGKLDPDVVDVCIELIESKEARVPGWTCEAGAVESR</sequence>
<feature type="domain" description="PAS" evidence="1">
    <location>
        <begin position="24"/>
        <end position="61"/>
    </location>
</feature>
<dbReference type="NCBIfam" id="TIGR00277">
    <property type="entry name" value="HDIG"/>
    <property type="match status" value="1"/>
</dbReference>
<dbReference type="InterPro" id="IPR037522">
    <property type="entry name" value="HD_GYP_dom"/>
</dbReference>